<evidence type="ECO:0000256" key="3">
    <source>
        <dbReference type="ARBA" id="ARBA00022692"/>
    </source>
</evidence>
<dbReference type="EMBL" id="CP058579">
    <property type="protein sequence ID" value="QLG63711.1"/>
    <property type="molecule type" value="Genomic_DNA"/>
</dbReference>
<feature type="transmembrane region" description="Helical" evidence="7">
    <location>
        <begin position="42"/>
        <end position="65"/>
    </location>
</feature>
<dbReference type="OrthoDB" id="31543at2157"/>
<evidence type="ECO:0000313" key="10">
    <source>
        <dbReference type="Proteomes" id="UP000509626"/>
    </source>
</evidence>
<evidence type="ECO:0000256" key="1">
    <source>
        <dbReference type="ARBA" id="ARBA00004651"/>
    </source>
</evidence>
<dbReference type="InterPro" id="IPR011066">
    <property type="entry name" value="MscS_channel_C_sf"/>
</dbReference>
<evidence type="ECO:0000313" key="9">
    <source>
        <dbReference type="EMBL" id="QLG63711.1"/>
    </source>
</evidence>
<keyword evidence="3 7" id="KW-0812">Transmembrane</keyword>
<evidence type="ECO:0000256" key="2">
    <source>
        <dbReference type="ARBA" id="ARBA00022475"/>
    </source>
</evidence>
<dbReference type="KEGG" id="halu:HUG12_19060"/>
<comment type="subcellular location">
    <subcellularLocation>
        <location evidence="1">Cell membrane</location>
        <topology evidence="1">Multi-pass membrane protein</topology>
    </subcellularLocation>
</comment>
<feature type="transmembrane region" description="Helical" evidence="7">
    <location>
        <begin position="113"/>
        <end position="140"/>
    </location>
</feature>
<proteinExistence type="predicted"/>
<dbReference type="InterPro" id="IPR006685">
    <property type="entry name" value="MscS_channel_2nd"/>
</dbReference>
<dbReference type="RefSeq" id="WP_179270295.1">
    <property type="nucleotide sequence ID" value="NZ_CP058579.1"/>
</dbReference>
<feature type="region of interest" description="Disordered" evidence="6">
    <location>
        <begin position="285"/>
        <end position="304"/>
    </location>
</feature>
<dbReference type="InterPro" id="IPR023408">
    <property type="entry name" value="MscS_beta-dom_sf"/>
</dbReference>
<accession>A0A7D5LD05</accession>
<name>A0A7D5LD05_9EURY</name>
<gene>
    <name evidence="9" type="ORF">HUG12_19060</name>
</gene>
<sequence length="304" mass="31552">MGPTVEAAARLLRTLPTGQATDPVPEPVDDAAVALAEALASAGWFVVVAAIVYAVGRFLVVPVAVRAVRARNRNNPTVVDAAETYLDGLLLVVAALVGVVAAGYGGVLSDSAVVVAAATLVLGIAGQELIGSLVSGLFLVSDPEFNVGDWVEWPDGEGRIERVGFRVTRVRTAANEVVTVPNTALTTDALTRPYGHDRVRVTEEVTVAFGDVDATRRALAEVAERAAGVLDSPAPRTTVSAVGDDGATVAVDFWIGEPTFTSVADARSTVRVRAIRRLEAGGVRLGPPAGRELEGRLTVDRGDG</sequence>
<evidence type="ECO:0000259" key="8">
    <source>
        <dbReference type="Pfam" id="PF00924"/>
    </source>
</evidence>
<protein>
    <submittedName>
        <fullName evidence="9">Mechanosensitive ion channel</fullName>
    </submittedName>
</protein>
<keyword evidence="4 7" id="KW-1133">Transmembrane helix</keyword>
<dbReference type="InterPro" id="IPR010920">
    <property type="entry name" value="LSM_dom_sf"/>
</dbReference>
<dbReference type="Pfam" id="PF00924">
    <property type="entry name" value="MS_channel_2nd"/>
    <property type="match status" value="1"/>
</dbReference>
<dbReference type="SUPFAM" id="SSF50182">
    <property type="entry name" value="Sm-like ribonucleoproteins"/>
    <property type="match status" value="1"/>
</dbReference>
<evidence type="ECO:0000256" key="6">
    <source>
        <dbReference type="SAM" id="MobiDB-lite"/>
    </source>
</evidence>
<keyword evidence="5 7" id="KW-0472">Membrane</keyword>
<dbReference type="GeneID" id="56039605"/>
<evidence type="ECO:0000256" key="5">
    <source>
        <dbReference type="ARBA" id="ARBA00023136"/>
    </source>
</evidence>
<keyword evidence="2" id="KW-1003">Cell membrane</keyword>
<dbReference type="AlphaFoldDB" id="A0A7D5LD05"/>
<dbReference type="PANTHER" id="PTHR30221:SF20">
    <property type="entry name" value="SMALL-CONDUCTANCE MECHANOSENSITIVE CHANNEL"/>
    <property type="match status" value="1"/>
</dbReference>
<dbReference type="PANTHER" id="PTHR30221">
    <property type="entry name" value="SMALL-CONDUCTANCE MECHANOSENSITIVE CHANNEL"/>
    <property type="match status" value="1"/>
</dbReference>
<feature type="compositionally biased region" description="Basic and acidic residues" evidence="6">
    <location>
        <begin position="291"/>
        <end position="304"/>
    </location>
</feature>
<dbReference type="InterPro" id="IPR045275">
    <property type="entry name" value="MscS_archaea/bacteria_type"/>
</dbReference>
<keyword evidence="10" id="KW-1185">Reference proteome</keyword>
<feature type="transmembrane region" description="Helical" evidence="7">
    <location>
        <begin position="85"/>
        <end position="107"/>
    </location>
</feature>
<feature type="domain" description="Mechanosensitive ion channel MscS" evidence="8">
    <location>
        <begin position="129"/>
        <end position="189"/>
    </location>
</feature>
<dbReference type="GO" id="GO:0008381">
    <property type="term" value="F:mechanosensitive monoatomic ion channel activity"/>
    <property type="evidence" value="ECO:0007669"/>
    <property type="project" value="InterPro"/>
</dbReference>
<reference evidence="9 10" key="1">
    <citation type="submission" date="2020-06" db="EMBL/GenBank/DDBJ databases">
        <title>NJ-3-1, isolated from saline soil.</title>
        <authorList>
            <person name="Cui H.L."/>
            <person name="Shi X."/>
        </authorList>
    </citation>
    <scope>NUCLEOTIDE SEQUENCE [LARGE SCALE GENOMIC DNA]</scope>
    <source>
        <strain evidence="9 10">NJ-3-1</strain>
    </source>
</reference>
<dbReference type="SUPFAM" id="SSF82689">
    <property type="entry name" value="Mechanosensitive channel protein MscS (YggB), C-terminal domain"/>
    <property type="match status" value="1"/>
</dbReference>
<dbReference type="Proteomes" id="UP000509626">
    <property type="component" value="Chromosome"/>
</dbReference>
<dbReference type="GO" id="GO:0005886">
    <property type="term" value="C:plasma membrane"/>
    <property type="evidence" value="ECO:0007669"/>
    <property type="project" value="UniProtKB-SubCell"/>
</dbReference>
<evidence type="ECO:0000256" key="7">
    <source>
        <dbReference type="SAM" id="Phobius"/>
    </source>
</evidence>
<organism evidence="9 10">
    <name type="scientific">Halorarum salinum</name>
    <dbReference type="NCBI Taxonomy" id="2743089"/>
    <lineage>
        <taxon>Archaea</taxon>
        <taxon>Methanobacteriati</taxon>
        <taxon>Methanobacteriota</taxon>
        <taxon>Stenosarchaea group</taxon>
        <taxon>Halobacteria</taxon>
        <taxon>Halobacteriales</taxon>
        <taxon>Haloferacaceae</taxon>
        <taxon>Halorarum</taxon>
    </lineage>
</organism>
<dbReference type="Gene3D" id="3.30.70.100">
    <property type="match status" value="1"/>
</dbReference>
<evidence type="ECO:0000256" key="4">
    <source>
        <dbReference type="ARBA" id="ARBA00022989"/>
    </source>
</evidence>
<dbReference type="Gene3D" id="2.30.30.60">
    <property type="match status" value="1"/>
</dbReference>